<evidence type="ECO:0000256" key="5">
    <source>
        <dbReference type="ARBA" id="ARBA00023136"/>
    </source>
</evidence>
<reference evidence="7 8" key="1">
    <citation type="journal article" date="2018" name="J. Allergy Clin. Immunol.">
        <title>High-quality assembly of Dermatophagoides pteronyssinus genome and transcriptome reveals a wide range of novel allergens.</title>
        <authorList>
            <person name="Liu X.Y."/>
            <person name="Yang K.Y."/>
            <person name="Wang M.Q."/>
            <person name="Kwok J.S."/>
            <person name="Zeng X."/>
            <person name="Yang Z."/>
            <person name="Xiao X.J."/>
            <person name="Lau C.P."/>
            <person name="Li Y."/>
            <person name="Huang Z.M."/>
            <person name="Ba J.G."/>
            <person name="Yim A.K."/>
            <person name="Ouyang C.Y."/>
            <person name="Ngai S.M."/>
            <person name="Chan T.F."/>
            <person name="Leung E.L."/>
            <person name="Liu L."/>
            <person name="Liu Z.G."/>
            <person name="Tsui S.K."/>
        </authorList>
    </citation>
    <scope>NUCLEOTIDE SEQUENCE [LARGE SCALE GENOMIC DNA]</scope>
    <source>
        <strain evidence="7">Derp</strain>
    </source>
</reference>
<organism evidence="7 8">
    <name type="scientific">Dermatophagoides pteronyssinus</name>
    <name type="common">European house dust mite</name>
    <dbReference type="NCBI Taxonomy" id="6956"/>
    <lineage>
        <taxon>Eukaryota</taxon>
        <taxon>Metazoa</taxon>
        <taxon>Ecdysozoa</taxon>
        <taxon>Arthropoda</taxon>
        <taxon>Chelicerata</taxon>
        <taxon>Arachnida</taxon>
        <taxon>Acari</taxon>
        <taxon>Acariformes</taxon>
        <taxon>Sarcoptiformes</taxon>
        <taxon>Astigmata</taxon>
        <taxon>Psoroptidia</taxon>
        <taxon>Analgoidea</taxon>
        <taxon>Pyroglyphidae</taxon>
        <taxon>Dermatophagoidinae</taxon>
        <taxon>Dermatophagoides</taxon>
    </lineage>
</organism>
<keyword evidence="3 6" id="KW-0812">Transmembrane</keyword>
<gene>
    <name evidence="7" type="ORF">DERP_014825</name>
</gene>
<evidence type="ECO:0000313" key="7">
    <source>
        <dbReference type="EMBL" id="KAH9416928.1"/>
    </source>
</evidence>
<accession>A0ABQ8J348</accession>
<dbReference type="PANTHER" id="PTHR12608:SF1">
    <property type="entry name" value="TRANSMEMBRANE PROTEIN 165"/>
    <property type="match status" value="1"/>
</dbReference>
<evidence type="ECO:0000256" key="3">
    <source>
        <dbReference type="ARBA" id="ARBA00022692"/>
    </source>
</evidence>
<comment type="similarity">
    <text evidence="2 6">Belongs to the GDT1 family.</text>
</comment>
<keyword evidence="4 6" id="KW-1133">Transmembrane helix</keyword>
<reference evidence="7 8" key="2">
    <citation type="journal article" date="2022" name="Mol. Biol. Evol.">
        <title>Comparative Genomics Reveals Insights into the Divergent Evolution of Astigmatic Mites and Household Pest Adaptations.</title>
        <authorList>
            <person name="Xiong Q."/>
            <person name="Wan A.T."/>
            <person name="Liu X."/>
            <person name="Fung C.S."/>
            <person name="Xiao X."/>
            <person name="Malainual N."/>
            <person name="Hou J."/>
            <person name="Wang L."/>
            <person name="Wang M."/>
            <person name="Yang K.Y."/>
            <person name="Cui Y."/>
            <person name="Leung E.L."/>
            <person name="Nong W."/>
            <person name="Shin S.K."/>
            <person name="Au S.W."/>
            <person name="Jeong K.Y."/>
            <person name="Chew F.T."/>
            <person name="Hui J.H."/>
            <person name="Leung T.F."/>
            <person name="Tungtrongchitr A."/>
            <person name="Zhong N."/>
            <person name="Liu Z."/>
            <person name="Tsui S.K."/>
        </authorList>
    </citation>
    <scope>NUCLEOTIDE SEQUENCE [LARGE SCALE GENOMIC DNA]</scope>
    <source>
        <strain evidence="7">Derp</strain>
    </source>
</reference>
<dbReference type="EMBL" id="NJHN03000084">
    <property type="protein sequence ID" value="KAH9416928.1"/>
    <property type="molecule type" value="Genomic_DNA"/>
</dbReference>
<proteinExistence type="inferred from homology"/>
<feature type="transmembrane region" description="Helical" evidence="6">
    <location>
        <begin position="172"/>
        <end position="191"/>
    </location>
</feature>
<dbReference type="PANTHER" id="PTHR12608">
    <property type="entry name" value="TRANSMEMBRANE PROTEIN HTP-1 RELATED"/>
    <property type="match status" value="1"/>
</dbReference>
<comment type="subcellular location">
    <subcellularLocation>
        <location evidence="1 6">Membrane</location>
        <topology evidence="1 6">Multi-pass membrane protein</topology>
    </subcellularLocation>
</comment>
<protein>
    <recommendedName>
        <fullName evidence="6">GDT1 family protein</fullName>
    </recommendedName>
</protein>
<feature type="transmembrane region" description="Helical" evidence="6">
    <location>
        <begin position="66"/>
        <end position="88"/>
    </location>
</feature>
<dbReference type="Proteomes" id="UP000887458">
    <property type="component" value="Unassembled WGS sequence"/>
</dbReference>
<keyword evidence="8" id="KW-1185">Reference proteome</keyword>
<sequence length="192" mass="21828">MMQEFWNSFLASFTLTIASEFGDKTFLTTSIFSLKYPRWLVFISSMFALTTMNIVSLFLGKITANIPTYIIETISIILFGLFGIKMIFDGYNMKQDMNVDLKQMEKIIENEIVTNKKKNDDQIQLSTILLSAKQNGGLQWAVGFGSFLGNFFTNSIAILCSTIVSEIISIRTVQIIGGFTFIFCSIFKYYYS</sequence>
<comment type="caution">
    <text evidence="6">Lacks conserved residue(s) required for the propagation of feature annotation.</text>
</comment>
<comment type="caution">
    <text evidence="7">The sequence shown here is derived from an EMBL/GenBank/DDBJ whole genome shotgun (WGS) entry which is preliminary data.</text>
</comment>
<name>A0ABQ8J348_DERPT</name>
<dbReference type="Pfam" id="PF01169">
    <property type="entry name" value="GDT1"/>
    <property type="match status" value="2"/>
</dbReference>
<dbReference type="InterPro" id="IPR001727">
    <property type="entry name" value="GDT1-like"/>
</dbReference>
<evidence type="ECO:0000256" key="6">
    <source>
        <dbReference type="RuleBase" id="RU365102"/>
    </source>
</evidence>
<evidence type="ECO:0000313" key="8">
    <source>
        <dbReference type="Proteomes" id="UP000887458"/>
    </source>
</evidence>
<feature type="transmembrane region" description="Helical" evidence="6">
    <location>
        <begin position="38"/>
        <end position="59"/>
    </location>
</feature>
<keyword evidence="5 6" id="KW-0472">Membrane</keyword>
<evidence type="ECO:0000256" key="4">
    <source>
        <dbReference type="ARBA" id="ARBA00022989"/>
    </source>
</evidence>
<feature type="transmembrane region" description="Helical" evidence="6">
    <location>
        <begin position="138"/>
        <end position="160"/>
    </location>
</feature>
<evidence type="ECO:0000256" key="2">
    <source>
        <dbReference type="ARBA" id="ARBA00009190"/>
    </source>
</evidence>
<evidence type="ECO:0000256" key="1">
    <source>
        <dbReference type="ARBA" id="ARBA00004141"/>
    </source>
</evidence>